<dbReference type="GO" id="GO:0005886">
    <property type="term" value="C:plasma membrane"/>
    <property type="evidence" value="ECO:0007669"/>
    <property type="project" value="TreeGrafter"/>
</dbReference>
<feature type="domain" description="CSC1/OSCA1-like N-terminal transmembrane" evidence="13">
    <location>
        <begin position="5"/>
        <end position="149"/>
    </location>
</feature>
<comment type="similarity">
    <text evidence="2">Belongs to the CSC1 (TC 1.A.17) family.</text>
</comment>
<feature type="region of interest" description="Disordered" evidence="10">
    <location>
        <begin position="778"/>
        <end position="821"/>
    </location>
</feature>
<evidence type="ECO:0000256" key="5">
    <source>
        <dbReference type="ARBA" id="ARBA00022837"/>
    </source>
</evidence>
<dbReference type="EMBL" id="JAHUZN010000001">
    <property type="protein sequence ID" value="KAG8503186.1"/>
    <property type="molecule type" value="Genomic_DNA"/>
</dbReference>
<dbReference type="Pfam" id="PF02714">
    <property type="entry name" value="RSN1_7TM"/>
    <property type="match status" value="1"/>
</dbReference>
<feature type="transmembrane region" description="Helical" evidence="11">
    <location>
        <begin position="472"/>
        <end position="493"/>
    </location>
</feature>
<keyword evidence="5" id="KW-0106">Calcium</keyword>
<evidence type="ECO:0000256" key="10">
    <source>
        <dbReference type="SAM" id="MobiDB-lite"/>
    </source>
</evidence>
<evidence type="ECO:0000259" key="14">
    <source>
        <dbReference type="Pfam" id="PF14703"/>
    </source>
</evidence>
<comment type="caution">
    <text evidence="15">The sequence shown here is derived from an EMBL/GenBank/DDBJ whole genome shotgun (WGS) entry which is preliminary data.</text>
</comment>
<keyword evidence="8 11" id="KW-0472">Membrane</keyword>
<keyword evidence="3" id="KW-0813">Transport</keyword>
<evidence type="ECO:0000256" key="8">
    <source>
        <dbReference type="ARBA" id="ARBA00023136"/>
    </source>
</evidence>
<protein>
    <recommendedName>
        <fullName evidence="17">CSC1-like protein</fullName>
    </recommendedName>
</protein>
<keyword evidence="7" id="KW-0406">Ion transport</keyword>
<dbReference type="OrthoDB" id="1689567at2759"/>
<feature type="domain" description="CSC1/OSCA1-like cytosolic" evidence="14">
    <location>
        <begin position="152"/>
        <end position="247"/>
    </location>
</feature>
<gene>
    <name evidence="15" type="ORF">CXB51_001030</name>
</gene>
<dbReference type="PANTHER" id="PTHR13018:SF117">
    <property type="entry name" value="CSC1-LIKE PROTEIN RXW8"/>
    <property type="match status" value="1"/>
</dbReference>
<keyword evidence="9" id="KW-0407">Ion channel</keyword>
<evidence type="ECO:0000256" key="3">
    <source>
        <dbReference type="ARBA" id="ARBA00022448"/>
    </source>
</evidence>
<evidence type="ECO:0000259" key="13">
    <source>
        <dbReference type="Pfam" id="PF13967"/>
    </source>
</evidence>
<evidence type="ECO:0000256" key="7">
    <source>
        <dbReference type="ARBA" id="ARBA00023065"/>
    </source>
</evidence>
<feature type="domain" description="CSC1/OSCA1-like cytosolic" evidence="14">
    <location>
        <begin position="371"/>
        <end position="415"/>
    </location>
</feature>
<dbReference type="Pfam" id="PF13967">
    <property type="entry name" value="RSN1_TM"/>
    <property type="match status" value="1"/>
</dbReference>
<evidence type="ECO:0000256" key="2">
    <source>
        <dbReference type="ARBA" id="ARBA00007779"/>
    </source>
</evidence>
<feature type="transmembrane region" description="Helical" evidence="11">
    <location>
        <begin position="520"/>
        <end position="539"/>
    </location>
</feature>
<organism evidence="15 16">
    <name type="scientific">Gossypium anomalum</name>
    <dbReference type="NCBI Taxonomy" id="47600"/>
    <lineage>
        <taxon>Eukaryota</taxon>
        <taxon>Viridiplantae</taxon>
        <taxon>Streptophyta</taxon>
        <taxon>Embryophyta</taxon>
        <taxon>Tracheophyta</taxon>
        <taxon>Spermatophyta</taxon>
        <taxon>Magnoliopsida</taxon>
        <taxon>eudicotyledons</taxon>
        <taxon>Gunneridae</taxon>
        <taxon>Pentapetalae</taxon>
        <taxon>rosids</taxon>
        <taxon>malvids</taxon>
        <taxon>Malvales</taxon>
        <taxon>Malvaceae</taxon>
        <taxon>Malvoideae</taxon>
        <taxon>Gossypium</taxon>
    </lineage>
</organism>
<evidence type="ECO:0000313" key="16">
    <source>
        <dbReference type="Proteomes" id="UP000701853"/>
    </source>
</evidence>
<comment type="subcellular location">
    <subcellularLocation>
        <location evidence="1">Membrane</location>
        <topology evidence="1">Multi-pass membrane protein</topology>
    </subcellularLocation>
</comment>
<feature type="domain" description="CSC1/OSCA1-like 7TM region" evidence="12">
    <location>
        <begin position="426"/>
        <end position="694"/>
    </location>
</feature>
<evidence type="ECO:0000259" key="12">
    <source>
        <dbReference type="Pfam" id="PF02714"/>
    </source>
</evidence>
<feature type="compositionally biased region" description="Basic and acidic residues" evidence="10">
    <location>
        <begin position="785"/>
        <end position="796"/>
    </location>
</feature>
<evidence type="ECO:0000256" key="1">
    <source>
        <dbReference type="ARBA" id="ARBA00004141"/>
    </source>
</evidence>
<feature type="transmembrane region" description="Helical" evidence="11">
    <location>
        <begin position="86"/>
        <end position="110"/>
    </location>
</feature>
<dbReference type="PANTHER" id="PTHR13018">
    <property type="entry name" value="PROBABLE MEMBRANE PROTEIN DUF221-RELATED"/>
    <property type="match status" value="1"/>
</dbReference>
<dbReference type="InterPro" id="IPR027815">
    <property type="entry name" value="CSC1/OSCA1-like_cyt"/>
</dbReference>
<dbReference type="InterPro" id="IPR032880">
    <property type="entry name" value="CSC1/OSCA1-like_N"/>
</dbReference>
<sequence>MDIGALLTSAGINIAICVVLLSLYSILRKQPSNVSVYFMRKLISEPIKHSDPFHFERLVPSASWIVRAWQATNEEILAAGGVDALVFLRIVVFSIRVFIIAAVICVFLLLPVNYYGQEMQHKQIHSESLEEYKNITKMRLAHITGSPVNPSHFTVLVRSIPCSQNHSYSKSVEDFFSTYYPASYVSHQMVYRAGRVDKLMKDAEKMYRMLKTIESQTKKSYMPCCLCGKSTHSFEALNNDAESVEIKTSSDELQPSQREKKDVEKIYRRLKTIETQKRMSSMPGCLCGGIMHYFKMLKKEAESVECKTSSDRSQPSQTDKVENLRIRTLVDIDLIFATLAMLTFDAKKHFAPLFDGLHVINRILNLAGMGERPAAFVFFRTRYAAIVAAQVLQSSNPMLWVTQLAPEPNDVYWSNLSIPYKQVWLRKIATLMGAIVFMFVFLAPVTFVQGLTQLDQLRQTFPFLKGILKQKFMNQLVTGYLPSVILMLFMYAVPPTMMLFSTIEGNVSHSERKKSAGIKVLYFTIWNVFFVNVLSGSIIRQLSVFSSFRDIPTQLAKAVPTQATFFTTYVLTSGWASLSFEVIQLFPLLCNGFRRFILRRQEEPCSNHALTFPHHTEIPRLLLFGLLGFTCSIMAPLILPFLLVYFFLAFLVYRNQILNVYVPKYESGGQFWPVVHNTTIFSLVLTQVIALGVFGIKRSPVASGFTIPLIFLTLLFNEYCRQRFSPVFKRSPAQVLIEMDKQDENWGRAEEIYKLLRTAYCQFPLLSLDLSTSQELSVAGNSGQNKDEGSSKDQESHNPVGRSSEEEGIVYEPNWFIETSV</sequence>
<evidence type="ECO:0000256" key="4">
    <source>
        <dbReference type="ARBA" id="ARBA00022692"/>
    </source>
</evidence>
<feature type="transmembrane region" description="Helical" evidence="11">
    <location>
        <begin position="674"/>
        <end position="696"/>
    </location>
</feature>
<evidence type="ECO:0000256" key="9">
    <source>
        <dbReference type="ARBA" id="ARBA00023303"/>
    </source>
</evidence>
<reference evidence="15 16" key="1">
    <citation type="journal article" date="2021" name="bioRxiv">
        <title>The Gossypium anomalum genome as a resource for cotton improvement and evolutionary analysis of hybrid incompatibility.</title>
        <authorList>
            <person name="Grover C.E."/>
            <person name="Yuan D."/>
            <person name="Arick M.A."/>
            <person name="Miller E.R."/>
            <person name="Hu G."/>
            <person name="Peterson D.G."/>
            <person name="Wendel J.F."/>
            <person name="Udall J.A."/>
        </authorList>
    </citation>
    <scope>NUCLEOTIDE SEQUENCE [LARGE SCALE GENOMIC DNA]</scope>
    <source>
        <strain evidence="15">JFW-Udall</strain>
        <tissue evidence="15">Leaf</tissue>
    </source>
</reference>
<dbReference type="Proteomes" id="UP000701853">
    <property type="component" value="Chromosome 1"/>
</dbReference>
<evidence type="ECO:0000256" key="11">
    <source>
        <dbReference type="SAM" id="Phobius"/>
    </source>
</evidence>
<evidence type="ECO:0000313" key="15">
    <source>
        <dbReference type="EMBL" id="KAG8503186.1"/>
    </source>
</evidence>
<keyword evidence="16" id="KW-1185">Reference proteome</keyword>
<feature type="transmembrane region" description="Helical" evidence="11">
    <location>
        <begin position="621"/>
        <end position="653"/>
    </location>
</feature>
<dbReference type="AlphaFoldDB" id="A0A8J5ZAE3"/>
<keyword evidence="6 11" id="KW-1133">Transmembrane helix</keyword>
<dbReference type="InterPro" id="IPR045122">
    <property type="entry name" value="Csc1-like"/>
</dbReference>
<accession>A0A8J5ZAE3</accession>
<feature type="transmembrane region" description="Helical" evidence="11">
    <location>
        <begin position="7"/>
        <end position="27"/>
    </location>
</feature>
<feature type="transmembrane region" description="Helical" evidence="11">
    <location>
        <begin position="702"/>
        <end position="720"/>
    </location>
</feature>
<name>A0A8J5ZAE3_9ROSI</name>
<evidence type="ECO:0000256" key="6">
    <source>
        <dbReference type="ARBA" id="ARBA00022989"/>
    </source>
</evidence>
<dbReference type="Pfam" id="PF14703">
    <property type="entry name" value="PHM7_cyt"/>
    <property type="match status" value="2"/>
</dbReference>
<dbReference type="InterPro" id="IPR003864">
    <property type="entry name" value="CSC1/OSCA1-like_7TM"/>
</dbReference>
<evidence type="ECO:0008006" key="17">
    <source>
        <dbReference type="Google" id="ProtNLM"/>
    </source>
</evidence>
<keyword evidence="4 11" id="KW-0812">Transmembrane</keyword>
<feature type="transmembrane region" description="Helical" evidence="11">
    <location>
        <begin position="428"/>
        <end position="452"/>
    </location>
</feature>
<dbReference type="GO" id="GO:0005227">
    <property type="term" value="F:calcium-activated cation channel activity"/>
    <property type="evidence" value="ECO:0007669"/>
    <property type="project" value="InterPro"/>
</dbReference>
<proteinExistence type="inferred from homology"/>